<dbReference type="Proteomes" id="UP001227192">
    <property type="component" value="Unassembled WGS sequence"/>
</dbReference>
<keyword evidence="2" id="KW-1185">Reference proteome</keyword>
<protein>
    <submittedName>
        <fullName evidence="1">Uncharacterized protein</fullName>
    </submittedName>
</protein>
<name>A0AAI9T7R8_PENTH</name>
<evidence type="ECO:0000313" key="2">
    <source>
        <dbReference type="Proteomes" id="UP001227192"/>
    </source>
</evidence>
<comment type="caution">
    <text evidence="1">The sequence shown here is derived from an EMBL/GenBank/DDBJ whole genome shotgun (WGS) entry which is preliminary data.</text>
</comment>
<dbReference type="AlphaFoldDB" id="A0AAI9T7R8"/>
<gene>
    <name evidence="1" type="ORF">VN97_g11607</name>
</gene>
<reference evidence="1" key="2">
    <citation type="journal article" date="2016" name="Fungal Biol.">
        <title>Ochratoxin A production by Penicillium thymicola.</title>
        <authorList>
            <person name="Nguyen H.D.T."/>
            <person name="McMullin D.R."/>
            <person name="Ponomareva E."/>
            <person name="Riley R."/>
            <person name="Pomraning K.R."/>
            <person name="Baker S.E."/>
            <person name="Seifert K.A."/>
        </authorList>
    </citation>
    <scope>NUCLEOTIDE SEQUENCE</scope>
    <source>
        <strain evidence="1">DAOM 180753</strain>
    </source>
</reference>
<reference evidence="1" key="1">
    <citation type="submission" date="2015-06" db="EMBL/GenBank/DDBJ databases">
        <authorList>
            <person name="Nguyen H."/>
        </authorList>
    </citation>
    <scope>NUCLEOTIDE SEQUENCE</scope>
    <source>
        <strain evidence="1">DAOM 180753</strain>
    </source>
</reference>
<proteinExistence type="predicted"/>
<organism evidence="1 2">
    <name type="scientific">Penicillium thymicola</name>
    <dbReference type="NCBI Taxonomy" id="293382"/>
    <lineage>
        <taxon>Eukaryota</taxon>
        <taxon>Fungi</taxon>
        <taxon>Dikarya</taxon>
        <taxon>Ascomycota</taxon>
        <taxon>Pezizomycotina</taxon>
        <taxon>Eurotiomycetes</taxon>
        <taxon>Eurotiomycetidae</taxon>
        <taxon>Eurotiales</taxon>
        <taxon>Aspergillaceae</taxon>
        <taxon>Penicillium</taxon>
    </lineage>
</organism>
<dbReference type="EMBL" id="LACB01000666">
    <property type="protein sequence ID" value="KAJ9481851.1"/>
    <property type="molecule type" value="Genomic_DNA"/>
</dbReference>
<sequence length="67" mass="7674">MAESEVCLFIEDRVGSHPRIRHTGKPKYLVNKDIYVTSGVWDMENAQIIPFKSVEVIAVRMRKCIAP</sequence>
<evidence type="ECO:0000313" key="1">
    <source>
        <dbReference type="EMBL" id="KAJ9481851.1"/>
    </source>
</evidence>
<accession>A0AAI9T7R8</accession>